<evidence type="ECO:0000313" key="7">
    <source>
        <dbReference type="EMBL" id="EDM75024.1"/>
    </source>
</evidence>
<feature type="transmembrane region" description="Helical" evidence="5">
    <location>
        <begin position="50"/>
        <end position="71"/>
    </location>
</feature>
<dbReference type="Proteomes" id="UP000005801">
    <property type="component" value="Unassembled WGS sequence"/>
</dbReference>
<dbReference type="PANTHER" id="PTHR11863">
    <property type="entry name" value="STEROL DESATURASE"/>
    <property type="match status" value="1"/>
</dbReference>
<protein>
    <recommendedName>
        <fullName evidence="6">Fatty acid hydroxylase domain-containing protein</fullName>
    </recommendedName>
</protein>
<dbReference type="eggNOG" id="COG3000">
    <property type="taxonomic scope" value="Bacteria"/>
</dbReference>
<name>A6GGJ8_9BACT</name>
<dbReference type="InterPro" id="IPR050307">
    <property type="entry name" value="Sterol_Desaturase_Related"/>
</dbReference>
<evidence type="ECO:0000256" key="5">
    <source>
        <dbReference type="SAM" id="Phobius"/>
    </source>
</evidence>
<feature type="transmembrane region" description="Helical" evidence="5">
    <location>
        <begin position="151"/>
        <end position="173"/>
    </location>
</feature>
<reference evidence="7 8" key="1">
    <citation type="submission" date="2007-06" db="EMBL/GenBank/DDBJ databases">
        <authorList>
            <person name="Shimkets L."/>
            <person name="Ferriera S."/>
            <person name="Johnson J."/>
            <person name="Kravitz S."/>
            <person name="Beeson K."/>
            <person name="Sutton G."/>
            <person name="Rogers Y.-H."/>
            <person name="Friedman R."/>
            <person name="Frazier M."/>
            <person name="Venter J.C."/>
        </authorList>
    </citation>
    <scope>NUCLEOTIDE SEQUENCE [LARGE SCALE GENOMIC DNA]</scope>
    <source>
        <strain evidence="7 8">SIR-1</strain>
    </source>
</reference>
<evidence type="ECO:0000259" key="6">
    <source>
        <dbReference type="Pfam" id="PF04116"/>
    </source>
</evidence>
<dbReference type="GO" id="GO:0008610">
    <property type="term" value="P:lipid biosynthetic process"/>
    <property type="evidence" value="ECO:0007669"/>
    <property type="project" value="InterPro"/>
</dbReference>
<evidence type="ECO:0000256" key="3">
    <source>
        <dbReference type="ARBA" id="ARBA00022989"/>
    </source>
</evidence>
<feature type="domain" description="Fatty acid hydroxylase" evidence="6">
    <location>
        <begin position="97"/>
        <end position="228"/>
    </location>
</feature>
<sequence>MIDLSDMVGVSRSATLVLAWLVAIFVPLEWARPMSPGQRRLRAGLATDLAFFAGQHLVFGALVVWCFTGALERVPQPQALATLQSGFGRLPLVVRALAVIVLGDLAMYWGHRLQHRVPLLWRFHAVHHSAEKLDFMAAHREHPLDGLYTQFFMNLPAVLLGFSFEGLLGLVAFRGLWATFIHANVDLPLGRLALVFGSPRHHHIHHLRERDPGNYANLAPWIDWLFGTHRELDDEQLARIQRGDGLDLGLDEPGPKTYLGLLVHPFRPK</sequence>
<proteinExistence type="predicted"/>
<feature type="transmembrane region" description="Helical" evidence="5">
    <location>
        <begin position="92"/>
        <end position="111"/>
    </location>
</feature>
<evidence type="ECO:0000256" key="1">
    <source>
        <dbReference type="ARBA" id="ARBA00004370"/>
    </source>
</evidence>
<evidence type="ECO:0000256" key="4">
    <source>
        <dbReference type="ARBA" id="ARBA00023136"/>
    </source>
</evidence>
<gene>
    <name evidence="7" type="ORF">PPSIR1_17025</name>
</gene>
<dbReference type="EMBL" id="ABCS01000107">
    <property type="protein sequence ID" value="EDM75024.1"/>
    <property type="molecule type" value="Genomic_DNA"/>
</dbReference>
<keyword evidence="2 5" id="KW-0812">Transmembrane</keyword>
<keyword evidence="8" id="KW-1185">Reference proteome</keyword>
<comment type="subcellular location">
    <subcellularLocation>
        <location evidence="1">Membrane</location>
    </subcellularLocation>
</comment>
<dbReference type="InterPro" id="IPR006694">
    <property type="entry name" value="Fatty_acid_hydroxylase"/>
</dbReference>
<dbReference type="GO" id="GO:0016020">
    <property type="term" value="C:membrane"/>
    <property type="evidence" value="ECO:0007669"/>
    <property type="project" value="UniProtKB-SubCell"/>
</dbReference>
<dbReference type="STRING" id="391625.PPSIR1_17025"/>
<dbReference type="GO" id="GO:0016491">
    <property type="term" value="F:oxidoreductase activity"/>
    <property type="evidence" value="ECO:0007669"/>
    <property type="project" value="InterPro"/>
</dbReference>
<dbReference type="GO" id="GO:0005506">
    <property type="term" value="F:iron ion binding"/>
    <property type="evidence" value="ECO:0007669"/>
    <property type="project" value="InterPro"/>
</dbReference>
<keyword evidence="4 5" id="KW-0472">Membrane</keyword>
<feature type="transmembrane region" description="Helical" evidence="5">
    <location>
        <begin position="12"/>
        <end position="30"/>
    </location>
</feature>
<dbReference type="Pfam" id="PF04116">
    <property type="entry name" value="FA_hydroxylase"/>
    <property type="match status" value="1"/>
</dbReference>
<evidence type="ECO:0000313" key="8">
    <source>
        <dbReference type="Proteomes" id="UP000005801"/>
    </source>
</evidence>
<evidence type="ECO:0000256" key="2">
    <source>
        <dbReference type="ARBA" id="ARBA00022692"/>
    </source>
</evidence>
<dbReference type="AlphaFoldDB" id="A6GGJ8"/>
<comment type="caution">
    <text evidence="7">The sequence shown here is derived from an EMBL/GenBank/DDBJ whole genome shotgun (WGS) entry which is preliminary data.</text>
</comment>
<dbReference type="RefSeq" id="WP_006975838.1">
    <property type="nucleotide sequence ID" value="NZ_ABCS01000107.1"/>
</dbReference>
<keyword evidence="3 5" id="KW-1133">Transmembrane helix</keyword>
<accession>A6GGJ8</accession>
<organism evidence="7 8">
    <name type="scientific">Plesiocystis pacifica SIR-1</name>
    <dbReference type="NCBI Taxonomy" id="391625"/>
    <lineage>
        <taxon>Bacteria</taxon>
        <taxon>Pseudomonadati</taxon>
        <taxon>Myxococcota</taxon>
        <taxon>Polyangia</taxon>
        <taxon>Nannocystales</taxon>
        <taxon>Nannocystaceae</taxon>
        <taxon>Plesiocystis</taxon>
    </lineage>
</organism>